<keyword evidence="2" id="KW-1185">Reference proteome</keyword>
<dbReference type="EMBL" id="KV419461">
    <property type="protein sequence ID" value="KZS86968.1"/>
    <property type="molecule type" value="Genomic_DNA"/>
</dbReference>
<proteinExistence type="predicted"/>
<evidence type="ECO:0000313" key="2">
    <source>
        <dbReference type="Proteomes" id="UP000076722"/>
    </source>
</evidence>
<dbReference type="AlphaFoldDB" id="A0A164MRR7"/>
<protein>
    <submittedName>
        <fullName evidence="1">Uncharacterized protein</fullName>
    </submittedName>
</protein>
<evidence type="ECO:0000313" key="1">
    <source>
        <dbReference type="EMBL" id="KZS86968.1"/>
    </source>
</evidence>
<name>A0A164MRR7_9AGAM</name>
<dbReference type="Proteomes" id="UP000076722">
    <property type="component" value="Unassembled WGS sequence"/>
</dbReference>
<reference evidence="1 2" key="1">
    <citation type="journal article" date="2016" name="Mol. Biol. Evol.">
        <title>Comparative Genomics of Early-Diverging Mushroom-Forming Fungi Provides Insights into the Origins of Lignocellulose Decay Capabilities.</title>
        <authorList>
            <person name="Nagy L.G."/>
            <person name="Riley R."/>
            <person name="Tritt A."/>
            <person name="Adam C."/>
            <person name="Daum C."/>
            <person name="Floudas D."/>
            <person name="Sun H."/>
            <person name="Yadav J.S."/>
            <person name="Pangilinan J."/>
            <person name="Larsson K.H."/>
            <person name="Matsuura K."/>
            <person name="Barry K."/>
            <person name="Labutti K."/>
            <person name="Kuo R."/>
            <person name="Ohm R.A."/>
            <person name="Bhattacharya S.S."/>
            <person name="Shirouzu T."/>
            <person name="Yoshinaga Y."/>
            <person name="Martin F.M."/>
            <person name="Grigoriev I.V."/>
            <person name="Hibbett D.S."/>
        </authorList>
    </citation>
    <scope>NUCLEOTIDE SEQUENCE [LARGE SCALE GENOMIC DNA]</scope>
    <source>
        <strain evidence="1 2">HHB9708</strain>
    </source>
</reference>
<sequence>MTAVASCLIFRNSNDRQLQSSHDPTTTCGCLQSRGLDFQTLVISSTTESIFFSPNYPPRSLPPAVPSLLPNRKCCPPLLILGHWLTCSLTIVTYLKVSSGLEVPGITQYNVRLSAFPTFNAILI</sequence>
<accession>A0A164MRR7</accession>
<organism evidence="1 2">
    <name type="scientific">Sistotremastrum niveocremeum HHB9708</name>
    <dbReference type="NCBI Taxonomy" id="1314777"/>
    <lineage>
        <taxon>Eukaryota</taxon>
        <taxon>Fungi</taxon>
        <taxon>Dikarya</taxon>
        <taxon>Basidiomycota</taxon>
        <taxon>Agaricomycotina</taxon>
        <taxon>Agaricomycetes</taxon>
        <taxon>Sistotremastrales</taxon>
        <taxon>Sistotremastraceae</taxon>
        <taxon>Sertulicium</taxon>
        <taxon>Sertulicium niveocremeum</taxon>
    </lineage>
</organism>
<gene>
    <name evidence="1" type="ORF">SISNIDRAFT_323994</name>
</gene>